<evidence type="ECO:0000313" key="4">
    <source>
        <dbReference type="Proteomes" id="UP000230922"/>
    </source>
</evidence>
<dbReference type="GO" id="GO:0016020">
    <property type="term" value="C:membrane"/>
    <property type="evidence" value="ECO:0007669"/>
    <property type="project" value="InterPro"/>
</dbReference>
<comment type="caution">
    <text evidence="3">The sequence shown here is derived from an EMBL/GenBank/DDBJ whole genome shotgun (WGS) entry which is preliminary data.</text>
</comment>
<evidence type="ECO:0000313" key="3">
    <source>
        <dbReference type="EMBL" id="PIR96612.1"/>
    </source>
</evidence>
<organism evidence="3 4">
    <name type="scientific">Candidatus Doudnabacteria bacterium CG10_big_fil_rev_8_21_14_0_10_42_18</name>
    <dbReference type="NCBI Taxonomy" id="1974552"/>
    <lineage>
        <taxon>Bacteria</taxon>
        <taxon>Candidatus Doudnaibacteriota</taxon>
    </lineage>
</organism>
<keyword evidence="1" id="KW-1133">Transmembrane helix</keyword>
<protein>
    <recommendedName>
        <fullName evidence="2">EamA domain-containing protein</fullName>
    </recommendedName>
</protein>
<dbReference type="SUPFAM" id="SSF103481">
    <property type="entry name" value="Multidrug resistance efflux transporter EmrE"/>
    <property type="match status" value="1"/>
</dbReference>
<feature type="transmembrane region" description="Helical" evidence="1">
    <location>
        <begin position="157"/>
        <end position="176"/>
    </location>
</feature>
<gene>
    <name evidence="3" type="ORF">COT92_00260</name>
</gene>
<sequence>MWIFLAAGAYLLLAINGVADKFLLTKSVKHPVAYAFYVGITGPLTFLLSLFGLLGTWLGWSFLSTEFSFQLLSPGNLVVAIIGGACFPLALYFSYKAIQQTSISRILPIQGGLVPIFTLILAYFILAERLSPVQIAAFLFLVAGAVLIAFKKVHGHWHALAFGNAIIASLLFAISLTLQKYIFTNVNFASGLMWTRLGFFAASASFLISRKSRGYIFKAPKETTSGNKFVYLAARISGGAAGFLQNYAIKLGSVSLVNALQGTQYIFLLGIASVLSVKFPKILKEKITIRIMVQKIAAIVLISTGLLILVL</sequence>
<dbReference type="EMBL" id="PFAK01000003">
    <property type="protein sequence ID" value="PIR96612.1"/>
    <property type="molecule type" value="Genomic_DNA"/>
</dbReference>
<accession>A0A2H0VBX7</accession>
<dbReference type="Proteomes" id="UP000230922">
    <property type="component" value="Unassembled WGS sequence"/>
</dbReference>
<dbReference type="InterPro" id="IPR037185">
    <property type="entry name" value="EmrE-like"/>
</dbReference>
<feature type="transmembrane region" description="Helical" evidence="1">
    <location>
        <begin position="77"/>
        <end position="95"/>
    </location>
</feature>
<evidence type="ECO:0000259" key="2">
    <source>
        <dbReference type="Pfam" id="PF00892"/>
    </source>
</evidence>
<feature type="transmembrane region" description="Helical" evidence="1">
    <location>
        <begin position="36"/>
        <end position="57"/>
    </location>
</feature>
<proteinExistence type="predicted"/>
<feature type="transmembrane region" description="Helical" evidence="1">
    <location>
        <begin position="107"/>
        <end position="126"/>
    </location>
</feature>
<dbReference type="InterPro" id="IPR000620">
    <property type="entry name" value="EamA_dom"/>
</dbReference>
<feature type="transmembrane region" description="Helical" evidence="1">
    <location>
        <begin position="132"/>
        <end position="150"/>
    </location>
</feature>
<feature type="transmembrane region" description="Helical" evidence="1">
    <location>
        <begin position="188"/>
        <end position="208"/>
    </location>
</feature>
<feature type="transmembrane region" description="Helical" evidence="1">
    <location>
        <begin position="261"/>
        <end position="279"/>
    </location>
</feature>
<dbReference type="AlphaFoldDB" id="A0A2H0VBX7"/>
<dbReference type="Pfam" id="PF00892">
    <property type="entry name" value="EamA"/>
    <property type="match status" value="1"/>
</dbReference>
<name>A0A2H0VBX7_9BACT</name>
<feature type="domain" description="EamA" evidence="2">
    <location>
        <begin position="1"/>
        <end position="149"/>
    </location>
</feature>
<reference evidence="4" key="1">
    <citation type="submission" date="2017-09" db="EMBL/GenBank/DDBJ databases">
        <title>Depth-based differentiation of microbial function through sediment-hosted aquifers and enrichment of novel symbionts in the deep terrestrial subsurface.</title>
        <authorList>
            <person name="Probst A.J."/>
            <person name="Ladd B."/>
            <person name="Jarett J.K."/>
            <person name="Geller-Mcgrath D.E."/>
            <person name="Sieber C.M.K."/>
            <person name="Emerson J.B."/>
            <person name="Anantharaman K."/>
            <person name="Thomas B.C."/>
            <person name="Malmstrom R."/>
            <person name="Stieglmeier M."/>
            <person name="Klingl A."/>
            <person name="Woyke T."/>
            <person name="Ryan C.M."/>
            <person name="Banfield J.F."/>
        </authorList>
    </citation>
    <scope>NUCLEOTIDE SEQUENCE [LARGE SCALE GENOMIC DNA]</scope>
</reference>
<feature type="transmembrane region" description="Helical" evidence="1">
    <location>
        <begin position="291"/>
        <end position="310"/>
    </location>
</feature>
<keyword evidence="1" id="KW-0472">Membrane</keyword>
<keyword evidence="1" id="KW-0812">Transmembrane</keyword>
<evidence type="ECO:0000256" key="1">
    <source>
        <dbReference type="SAM" id="Phobius"/>
    </source>
</evidence>
<dbReference type="Gene3D" id="1.10.3730.20">
    <property type="match status" value="1"/>
</dbReference>